<evidence type="ECO:0000259" key="8">
    <source>
        <dbReference type="PROSITE" id="PS51383"/>
    </source>
</evidence>
<feature type="binding site" evidence="7">
    <location>
        <position position="93"/>
    </location>
    <ligand>
        <name>(6S)-NADPHX</name>
        <dbReference type="ChEBI" id="CHEBI:64076"/>
    </ligand>
</feature>
<organism evidence="9 10">
    <name type="scientific">Astathelohania contejeani</name>
    <dbReference type="NCBI Taxonomy" id="164912"/>
    <lineage>
        <taxon>Eukaryota</taxon>
        <taxon>Fungi</taxon>
        <taxon>Fungi incertae sedis</taxon>
        <taxon>Microsporidia</taxon>
        <taxon>Astathelohaniidae</taxon>
        <taxon>Astathelohania</taxon>
    </lineage>
</organism>
<dbReference type="Gene3D" id="3.40.1190.20">
    <property type="match status" value="1"/>
</dbReference>
<protein>
    <recommendedName>
        <fullName evidence="7">ATP-dependent (S)-NAD(P)H-hydrate dehydratase</fullName>
        <ecNumber evidence="7">4.2.1.93</ecNumber>
    </recommendedName>
    <alternativeName>
        <fullName evidence="7">ATP-dependent NAD(P)HX dehydratase</fullName>
    </alternativeName>
</protein>
<feature type="binding site" evidence="7">
    <location>
        <position position="193"/>
    </location>
    <ligand>
        <name>(6S)-NADPHX</name>
        <dbReference type="ChEBI" id="CHEBI:64076"/>
    </ligand>
</feature>
<accession>A0ABQ7I2Y7</accession>
<evidence type="ECO:0000313" key="10">
    <source>
        <dbReference type="Proteomes" id="UP001516464"/>
    </source>
</evidence>
<dbReference type="Proteomes" id="UP001516464">
    <property type="component" value="Unassembled WGS sequence"/>
</dbReference>
<dbReference type="HAMAP" id="MF_01965">
    <property type="entry name" value="NADHX_dehydratase"/>
    <property type="match status" value="1"/>
</dbReference>
<keyword evidence="4 7" id="KW-0520">NAD</keyword>
<evidence type="ECO:0000256" key="3">
    <source>
        <dbReference type="ARBA" id="ARBA00022857"/>
    </source>
</evidence>
<dbReference type="Pfam" id="PF01256">
    <property type="entry name" value="Carb_kinase"/>
    <property type="match status" value="1"/>
</dbReference>
<keyword evidence="10" id="KW-1185">Reference proteome</keyword>
<keyword evidence="7" id="KW-0963">Cytoplasm</keyword>
<keyword evidence="5 7" id="KW-0456">Lyase</keyword>
<comment type="cofactor">
    <cofactor evidence="7">
        <name>Mg(2+)</name>
        <dbReference type="ChEBI" id="CHEBI:18420"/>
    </cofactor>
</comment>
<reference evidence="9 10" key="1">
    <citation type="submission" date="2019-01" db="EMBL/GenBank/DDBJ databases">
        <title>Genomes sequencing and comparative genomics of infectious freshwater microsporidia, Cucumispora dikerogammari and Thelohania contejeani.</title>
        <authorList>
            <person name="Cormier A."/>
            <person name="Giraud I."/>
            <person name="Wattier R."/>
            <person name="Teixeira M."/>
            <person name="Grandjean F."/>
            <person name="Rigaud T."/>
            <person name="Cordaux R."/>
        </authorList>
    </citation>
    <scope>NUCLEOTIDE SEQUENCE [LARGE SCALE GENOMIC DNA]</scope>
    <source>
        <strain evidence="9">T1</strain>
        <tissue evidence="9">Spores</tissue>
    </source>
</reference>
<name>A0ABQ7I2Y7_9MICR</name>
<evidence type="ECO:0000256" key="2">
    <source>
        <dbReference type="ARBA" id="ARBA00022840"/>
    </source>
</evidence>
<feature type="binding site" evidence="7">
    <location>
        <begin position="164"/>
        <end position="168"/>
    </location>
    <ligand>
        <name>ATP</name>
        <dbReference type="ChEBI" id="CHEBI:30616"/>
    </ligand>
</feature>
<evidence type="ECO:0000256" key="4">
    <source>
        <dbReference type="ARBA" id="ARBA00023027"/>
    </source>
</evidence>
<dbReference type="InterPro" id="IPR029056">
    <property type="entry name" value="Ribokinase-like"/>
</dbReference>
<comment type="catalytic activity">
    <reaction evidence="6 7">
        <text>(6S)-NADPHX + ATP = ADP + phosphate + NADPH + H(+)</text>
        <dbReference type="Rhea" id="RHEA:32231"/>
        <dbReference type="ChEBI" id="CHEBI:15378"/>
        <dbReference type="ChEBI" id="CHEBI:30616"/>
        <dbReference type="ChEBI" id="CHEBI:43474"/>
        <dbReference type="ChEBI" id="CHEBI:57783"/>
        <dbReference type="ChEBI" id="CHEBI:64076"/>
        <dbReference type="ChEBI" id="CHEBI:456216"/>
        <dbReference type="EC" id="4.2.1.93"/>
    </reaction>
</comment>
<keyword evidence="7" id="KW-0597">Phosphoprotein</keyword>
<dbReference type="PANTHER" id="PTHR12592:SF0">
    <property type="entry name" value="ATP-DEPENDENT (S)-NAD(P)H-HYDRATE DEHYDRATASE"/>
    <property type="match status" value="1"/>
</dbReference>
<comment type="caution">
    <text evidence="9">The sequence shown here is derived from an EMBL/GenBank/DDBJ whole genome shotgun (WGS) entry which is preliminary data.</text>
</comment>
<dbReference type="PANTHER" id="PTHR12592">
    <property type="entry name" value="ATP-DEPENDENT (S)-NAD(P)H-HYDRATE DEHYDRATASE FAMILY MEMBER"/>
    <property type="match status" value="1"/>
</dbReference>
<dbReference type="PROSITE" id="PS51383">
    <property type="entry name" value="YJEF_C_3"/>
    <property type="match status" value="1"/>
</dbReference>
<comment type="function">
    <text evidence="7">Catalyzes the dehydration of the S-form of NAD(P)HX at the expense of ATP, which is converted to ADP. Together with NAD(P)HX epimerase, which catalyzes the epimerization of the S- and R-forms, the enzyme allows the repair of both epimers of NAD(P)HX, a damaged form of NAD(P)H that is a result of enzymatic or heat-dependent hydration.</text>
</comment>
<sequence>MKYYTLSQHISNLSFSSSKGDNGIILIIGGSELYTGAPYFAAISALRTGADLVYIFSYDPMPLKSMLPECIICYVKYIPWILDRCDVCLVGCGLDIPKDPEILNRIIAHLIERNIPLVIDGDGIKHYIKYYDLFMLYDRIIITPNKNERKRIKEKGENHFFLCKGATDILVYKDIRYDIKKEGCPKRCGGQGDILAGVLATYLCWVPPTPDCILSCMEYAALTTKNAAYKSFSTHGRALISSYIIKEIPNVVKNILFDGIVKDKQTL</sequence>
<keyword evidence="3" id="KW-0521">NADP</keyword>
<dbReference type="EC" id="4.2.1.93" evidence="7"/>
<comment type="subcellular location">
    <subcellularLocation>
        <location evidence="7">Cytoplasm</location>
    </subcellularLocation>
</comment>
<feature type="domain" description="YjeF C-terminal" evidence="8">
    <location>
        <begin position="2"/>
        <end position="255"/>
    </location>
</feature>
<dbReference type="InterPro" id="IPR000631">
    <property type="entry name" value="CARKD"/>
</dbReference>
<gene>
    <name evidence="9" type="ORF">TCON_0039</name>
</gene>
<comment type="catalytic activity">
    <reaction evidence="7">
        <text>(6S)-NADHX + ATP = ADP + phosphate + NADH + H(+)</text>
        <dbReference type="Rhea" id="RHEA:19017"/>
        <dbReference type="ChEBI" id="CHEBI:15378"/>
        <dbReference type="ChEBI" id="CHEBI:30616"/>
        <dbReference type="ChEBI" id="CHEBI:43474"/>
        <dbReference type="ChEBI" id="CHEBI:57945"/>
        <dbReference type="ChEBI" id="CHEBI:64074"/>
        <dbReference type="ChEBI" id="CHEBI:456216"/>
        <dbReference type="EC" id="4.2.1.93"/>
    </reaction>
</comment>
<evidence type="ECO:0000256" key="7">
    <source>
        <dbReference type="HAMAP-Rule" id="MF_03157"/>
    </source>
</evidence>
<feature type="binding site" evidence="7">
    <location>
        <begin position="145"/>
        <end position="151"/>
    </location>
    <ligand>
        <name>(6S)-NADPHX</name>
        <dbReference type="ChEBI" id="CHEBI:64076"/>
    </ligand>
</feature>
<dbReference type="CDD" id="cd01171">
    <property type="entry name" value="YXKO-related"/>
    <property type="match status" value="1"/>
</dbReference>
<keyword evidence="2 7" id="KW-0067">ATP-binding</keyword>
<evidence type="ECO:0000256" key="6">
    <source>
        <dbReference type="ARBA" id="ARBA00047472"/>
    </source>
</evidence>
<evidence type="ECO:0000256" key="5">
    <source>
        <dbReference type="ARBA" id="ARBA00023239"/>
    </source>
</evidence>
<proteinExistence type="inferred from homology"/>
<dbReference type="SUPFAM" id="SSF53613">
    <property type="entry name" value="Ribokinase-like"/>
    <property type="match status" value="1"/>
</dbReference>
<evidence type="ECO:0000256" key="1">
    <source>
        <dbReference type="ARBA" id="ARBA00022741"/>
    </source>
</evidence>
<evidence type="ECO:0000313" key="9">
    <source>
        <dbReference type="EMBL" id="KAF7684800.1"/>
    </source>
</evidence>
<comment type="similarity">
    <text evidence="7">Belongs to the NnrD/CARKD family.</text>
</comment>
<keyword evidence="1 7" id="KW-0547">Nucleotide-binding</keyword>
<dbReference type="EMBL" id="SBIQ01000001">
    <property type="protein sequence ID" value="KAF7684800.1"/>
    <property type="molecule type" value="Genomic_DNA"/>
</dbReference>
<feature type="binding site" evidence="7">
    <location>
        <begin position="183"/>
        <end position="192"/>
    </location>
    <ligand>
        <name>ATP</name>
        <dbReference type="ChEBI" id="CHEBI:30616"/>
    </ligand>
</feature>